<evidence type="ECO:0000313" key="3">
    <source>
        <dbReference type="Proteomes" id="UP000479710"/>
    </source>
</evidence>
<reference evidence="2 3" key="1">
    <citation type="submission" date="2019-11" db="EMBL/GenBank/DDBJ databases">
        <title>Whole genome sequence of Oryza granulata.</title>
        <authorList>
            <person name="Li W."/>
        </authorList>
    </citation>
    <scope>NUCLEOTIDE SEQUENCE [LARGE SCALE GENOMIC DNA]</scope>
    <source>
        <strain evidence="3">cv. Menghai</strain>
        <tissue evidence="2">Leaf</tissue>
    </source>
</reference>
<organism evidence="2 3">
    <name type="scientific">Oryza meyeriana var. granulata</name>
    <dbReference type="NCBI Taxonomy" id="110450"/>
    <lineage>
        <taxon>Eukaryota</taxon>
        <taxon>Viridiplantae</taxon>
        <taxon>Streptophyta</taxon>
        <taxon>Embryophyta</taxon>
        <taxon>Tracheophyta</taxon>
        <taxon>Spermatophyta</taxon>
        <taxon>Magnoliopsida</taxon>
        <taxon>Liliopsida</taxon>
        <taxon>Poales</taxon>
        <taxon>Poaceae</taxon>
        <taxon>BOP clade</taxon>
        <taxon>Oryzoideae</taxon>
        <taxon>Oryzeae</taxon>
        <taxon>Oryzinae</taxon>
        <taxon>Oryza</taxon>
        <taxon>Oryza meyeriana</taxon>
    </lineage>
</organism>
<name>A0A6G1C6V8_9ORYZ</name>
<accession>A0A6G1C6V8</accession>
<protein>
    <submittedName>
        <fullName evidence="2">Uncharacterized protein</fullName>
    </submittedName>
</protein>
<keyword evidence="3" id="KW-1185">Reference proteome</keyword>
<gene>
    <name evidence="2" type="ORF">E2562_017546</name>
</gene>
<comment type="caution">
    <text evidence="2">The sequence shown here is derived from an EMBL/GenBank/DDBJ whole genome shotgun (WGS) entry which is preliminary data.</text>
</comment>
<evidence type="ECO:0000256" key="1">
    <source>
        <dbReference type="SAM" id="MobiDB-lite"/>
    </source>
</evidence>
<dbReference type="EMBL" id="SPHZ02000010">
    <property type="protein sequence ID" value="KAF0895900.1"/>
    <property type="molecule type" value="Genomic_DNA"/>
</dbReference>
<feature type="region of interest" description="Disordered" evidence="1">
    <location>
        <begin position="1"/>
        <end position="59"/>
    </location>
</feature>
<dbReference type="Proteomes" id="UP000479710">
    <property type="component" value="Unassembled WGS sequence"/>
</dbReference>
<sequence>MHLAADCTGKNACRIVPSASHHQHRDKRTPPPTGPKEAAAAMATDEPPASLGPTGQRRP</sequence>
<proteinExistence type="predicted"/>
<evidence type="ECO:0000313" key="2">
    <source>
        <dbReference type="EMBL" id="KAF0895900.1"/>
    </source>
</evidence>
<dbReference type="AlphaFoldDB" id="A0A6G1C6V8"/>